<evidence type="ECO:0000256" key="1">
    <source>
        <dbReference type="ARBA" id="ARBA00022723"/>
    </source>
</evidence>
<evidence type="ECO:0000256" key="3">
    <source>
        <dbReference type="HAMAP-Rule" id="MF_00649"/>
    </source>
</evidence>
<protein>
    <recommendedName>
        <fullName evidence="3">DNA gyrase inhibitor YacG</fullName>
    </recommendedName>
</protein>
<dbReference type="HAMAP" id="MF_00649">
    <property type="entry name" value="DNA_gyrase_inhibitor_YacG"/>
    <property type="match status" value="1"/>
</dbReference>
<dbReference type="Proteomes" id="UP001060336">
    <property type="component" value="Chromosome"/>
</dbReference>
<dbReference type="InterPro" id="IPR013088">
    <property type="entry name" value="Znf_NHR/GATA"/>
</dbReference>
<feature type="binding site" evidence="3">
    <location>
        <position position="33"/>
    </location>
    <ligand>
        <name>Zn(2+)</name>
        <dbReference type="ChEBI" id="CHEBI:29105"/>
    </ligand>
</feature>
<dbReference type="GO" id="GO:0006355">
    <property type="term" value="P:regulation of DNA-templated transcription"/>
    <property type="evidence" value="ECO:0007669"/>
    <property type="project" value="InterPro"/>
</dbReference>
<dbReference type="PANTHER" id="PTHR36150">
    <property type="entry name" value="DNA GYRASE INHIBITOR YACG"/>
    <property type="match status" value="1"/>
</dbReference>
<evidence type="ECO:0000313" key="5">
    <source>
        <dbReference type="Proteomes" id="UP001060336"/>
    </source>
</evidence>
<keyword evidence="1 3" id="KW-0479">Metal-binding</keyword>
<comment type="function">
    <text evidence="3">Inhibits all the catalytic activities of DNA gyrase by preventing its interaction with DNA. Acts by binding directly to the C-terminal domain of GyrB, which probably disrupts DNA binding by the gyrase.</text>
</comment>
<keyword evidence="5" id="KW-1185">Reference proteome</keyword>
<dbReference type="PANTHER" id="PTHR36150:SF1">
    <property type="entry name" value="DNA GYRASE INHIBITOR YACG"/>
    <property type="match status" value="1"/>
</dbReference>
<comment type="subunit">
    <text evidence="3">Interacts with GyrB.</text>
</comment>
<comment type="cofactor">
    <cofactor evidence="3">
        <name>Zn(2+)</name>
        <dbReference type="ChEBI" id="CHEBI:29105"/>
    </cofactor>
    <text evidence="3">Binds 1 zinc ion.</text>
</comment>
<dbReference type="GO" id="GO:0008657">
    <property type="term" value="F:DNA topoisomerase type II (double strand cut, ATP-hydrolyzing) inhibitor activity"/>
    <property type="evidence" value="ECO:0007669"/>
    <property type="project" value="UniProtKB-UniRule"/>
</dbReference>
<sequence>MADISDFEKSKRKRKAGCAICGKPIDKAFRPFCSERCKTIDLGRWLGGEYRLQTNEEPDEAELLDLAQAMEERRER</sequence>
<dbReference type="InterPro" id="IPR005584">
    <property type="entry name" value="DNA_gyrase_inhibitor_YacG"/>
</dbReference>
<dbReference type="KEGG" id="naci:NUH88_06655"/>
<organism evidence="4 5">
    <name type="scientific">Nisaea acidiphila</name>
    <dbReference type="NCBI Taxonomy" id="1862145"/>
    <lineage>
        <taxon>Bacteria</taxon>
        <taxon>Pseudomonadati</taxon>
        <taxon>Pseudomonadota</taxon>
        <taxon>Alphaproteobacteria</taxon>
        <taxon>Rhodospirillales</taxon>
        <taxon>Thalassobaculaceae</taxon>
        <taxon>Nisaea</taxon>
    </lineage>
</organism>
<dbReference type="Gene3D" id="3.30.50.10">
    <property type="entry name" value="Erythroid Transcription Factor GATA-1, subunit A"/>
    <property type="match status" value="1"/>
</dbReference>
<accession>A0A9J7AX53</accession>
<feature type="binding site" evidence="3">
    <location>
        <position position="21"/>
    </location>
    <ligand>
        <name>Zn(2+)</name>
        <dbReference type="ChEBI" id="CHEBI:29105"/>
    </ligand>
</feature>
<reference evidence="4" key="1">
    <citation type="submission" date="2022-08" db="EMBL/GenBank/DDBJ databases">
        <title>Nisaea acidiphila sp. nov., isolated from a marine algal debris and emended description of the genus Nisaea Urios et al. 2008.</title>
        <authorList>
            <person name="Kwon K."/>
        </authorList>
    </citation>
    <scope>NUCLEOTIDE SEQUENCE</scope>
    <source>
        <strain evidence="4">MEBiC11861</strain>
    </source>
</reference>
<dbReference type="EMBL" id="CP102480">
    <property type="protein sequence ID" value="UUX51370.1"/>
    <property type="molecule type" value="Genomic_DNA"/>
</dbReference>
<feature type="binding site" evidence="3">
    <location>
        <position position="37"/>
    </location>
    <ligand>
        <name>Zn(2+)</name>
        <dbReference type="ChEBI" id="CHEBI:29105"/>
    </ligand>
</feature>
<proteinExistence type="inferred from homology"/>
<evidence type="ECO:0000313" key="4">
    <source>
        <dbReference type="EMBL" id="UUX51370.1"/>
    </source>
</evidence>
<dbReference type="AlphaFoldDB" id="A0A9J7AX53"/>
<feature type="binding site" evidence="3">
    <location>
        <position position="18"/>
    </location>
    <ligand>
        <name>Zn(2+)</name>
        <dbReference type="ChEBI" id="CHEBI:29105"/>
    </ligand>
</feature>
<keyword evidence="2 3" id="KW-0862">Zinc</keyword>
<evidence type="ECO:0000256" key="2">
    <source>
        <dbReference type="ARBA" id="ARBA00022833"/>
    </source>
</evidence>
<comment type="similarity">
    <text evidence="3">Belongs to the DNA gyrase inhibitor YacG family.</text>
</comment>
<name>A0A9J7AX53_9PROT</name>
<dbReference type="SUPFAM" id="SSF57716">
    <property type="entry name" value="Glucocorticoid receptor-like (DNA-binding domain)"/>
    <property type="match status" value="1"/>
</dbReference>
<dbReference type="RefSeq" id="WP_257770808.1">
    <property type="nucleotide sequence ID" value="NZ_CP102480.1"/>
</dbReference>
<dbReference type="Pfam" id="PF03884">
    <property type="entry name" value="YacG"/>
    <property type="match status" value="1"/>
</dbReference>
<dbReference type="GO" id="GO:0008270">
    <property type="term" value="F:zinc ion binding"/>
    <property type="evidence" value="ECO:0007669"/>
    <property type="project" value="UniProtKB-UniRule"/>
</dbReference>
<gene>
    <name evidence="3 4" type="primary">yacG</name>
    <name evidence="4" type="ORF">NUH88_06655</name>
</gene>